<dbReference type="PANTHER" id="PTHR43245">
    <property type="entry name" value="BIFUNCTIONAL POLYMYXIN RESISTANCE PROTEIN ARNA"/>
    <property type="match status" value="1"/>
</dbReference>
<reference evidence="5" key="1">
    <citation type="journal article" date="2020" name="Stud. Mycol.">
        <title>101 Dothideomycetes genomes: a test case for predicting lifestyles and emergence of pathogens.</title>
        <authorList>
            <person name="Haridas S."/>
            <person name="Albert R."/>
            <person name="Binder M."/>
            <person name="Bloem J."/>
            <person name="Labutti K."/>
            <person name="Salamov A."/>
            <person name="Andreopoulos B."/>
            <person name="Baker S."/>
            <person name="Barry K."/>
            <person name="Bills G."/>
            <person name="Bluhm B."/>
            <person name="Cannon C."/>
            <person name="Castanera R."/>
            <person name="Culley D."/>
            <person name="Daum C."/>
            <person name="Ezra D."/>
            <person name="Gonzalez J."/>
            <person name="Henrissat B."/>
            <person name="Kuo A."/>
            <person name="Liang C."/>
            <person name="Lipzen A."/>
            <person name="Lutzoni F."/>
            <person name="Magnuson J."/>
            <person name="Mondo S."/>
            <person name="Nolan M."/>
            <person name="Ohm R."/>
            <person name="Pangilinan J."/>
            <person name="Park H.-J."/>
            <person name="Ramirez L."/>
            <person name="Alfaro M."/>
            <person name="Sun H."/>
            <person name="Tritt A."/>
            <person name="Yoshinaga Y."/>
            <person name="Zwiers L.-H."/>
            <person name="Turgeon B."/>
            <person name="Goodwin S."/>
            <person name="Spatafora J."/>
            <person name="Crous P."/>
            <person name="Grigoriev I."/>
        </authorList>
    </citation>
    <scope>NUCLEOTIDE SEQUENCE</scope>
    <source>
        <strain evidence="5">CBS 207.26</strain>
    </source>
</reference>
<dbReference type="Pfam" id="PF01073">
    <property type="entry name" value="3Beta_HSD"/>
    <property type="match status" value="1"/>
</dbReference>
<evidence type="ECO:0000313" key="5">
    <source>
        <dbReference type="EMBL" id="KAF2192173.1"/>
    </source>
</evidence>
<comment type="similarity">
    <text evidence="1">Belongs to the 3-beta-HSD family.</text>
</comment>
<gene>
    <name evidence="5" type="ORF">K469DRAFT_553915</name>
</gene>
<evidence type="ECO:0000256" key="3">
    <source>
        <dbReference type="SAM" id="Phobius"/>
    </source>
</evidence>
<dbReference type="InterPro" id="IPR050177">
    <property type="entry name" value="Lipid_A_modif_metabolic_enz"/>
</dbReference>
<keyword evidence="3" id="KW-0472">Membrane</keyword>
<dbReference type="InterPro" id="IPR036291">
    <property type="entry name" value="NAD(P)-bd_dom_sf"/>
</dbReference>
<dbReference type="PANTHER" id="PTHR43245:SF51">
    <property type="entry name" value="SHORT CHAIN DEHYDROGENASE_REDUCTASE FAMILY 42E, MEMBER 2"/>
    <property type="match status" value="1"/>
</dbReference>
<sequence length="385" mass="42886">MAASKNSADSLLGTVLVTGGCGFIGSFIVEAFAASSSCSSVVAASRNPTKFCIAEATYKVCNFSDRNQVTALLNEVKPRVIVHTVSPGPFATPDEHYRISYLATKQLLELAKQHPSVRALVWTSSMNAVKLDPAMNSSPLTESGTELNDFKSKASAYGRAKGATETIILASNTDASTVDFSGDASWEGKLLTTSLRITGLYGPRDKTTIWEILKVVNTMATRIQIGKNELLHEWNYVESAANAHVLAARALLDGQHLRPDMRVDGEAFSITDGSPMKFWDFSRKVWEMAGDEFCNRRDKEMKLIVIPFWFMKMVAGFGEWACWLFTFGRKRPRMTVDHFEFMSSGCWFSIEKAQTRLGYEPVCDTEEGIRRTIKWFKDNEGWEKG</sequence>
<evidence type="ECO:0000259" key="4">
    <source>
        <dbReference type="SMART" id="SM00822"/>
    </source>
</evidence>
<dbReference type="EMBL" id="ML994615">
    <property type="protein sequence ID" value="KAF2192173.1"/>
    <property type="molecule type" value="Genomic_DNA"/>
</dbReference>
<keyword evidence="3" id="KW-0812">Transmembrane</keyword>
<feature type="transmembrane region" description="Helical" evidence="3">
    <location>
        <begin position="303"/>
        <end position="325"/>
    </location>
</feature>
<evidence type="ECO:0000313" key="6">
    <source>
        <dbReference type="Proteomes" id="UP000800200"/>
    </source>
</evidence>
<dbReference type="GO" id="GO:0016616">
    <property type="term" value="F:oxidoreductase activity, acting on the CH-OH group of donors, NAD or NADP as acceptor"/>
    <property type="evidence" value="ECO:0007669"/>
    <property type="project" value="InterPro"/>
</dbReference>
<dbReference type="PROSITE" id="PS51257">
    <property type="entry name" value="PROKAR_LIPOPROTEIN"/>
    <property type="match status" value="1"/>
</dbReference>
<dbReference type="InterPro" id="IPR057326">
    <property type="entry name" value="KR_dom"/>
</dbReference>
<feature type="domain" description="Ketoreductase" evidence="4">
    <location>
        <begin position="13"/>
        <end position="173"/>
    </location>
</feature>
<dbReference type="Gene3D" id="3.40.50.720">
    <property type="entry name" value="NAD(P)-binding Rossmann-like Domain"/>
    <property type="match status" value="1"/>
</dbReference>
<evidence type="ECO:0000256" key="1">
    <source>
        <dbReference type="ARBA" id="ARBA00009219"/>
    </source>
</evidence>
<evidence type="ECO:0000256" key="2">
    <source>
        <dbReference type="ARBA" id="ARBA00023002"/>
    </source>
</evidence>
<dbReference type="SUPFAM" id="SSF51735">
    <property type="entry name" value="NAD(P)-binding Rossmann-fold domains"/>
    <property type="match status" value="1"/>
</dbReference>
<keyword evidence="3" id="KW-1133">Transmembrane helix</keyword>
<keyword evidence="2" id="KW-0560">Oxidoreductase</keyword>
<accession>A0A6A6EM97</accession>
<proteinExistence type="inferred from homology"/>
<dbReference type="OrthoDB" id="10058185at2759"/>
<dbReference type="Proteomes" id="UP000800200">
    <property type="component" value="Unassembled WGS sequence"/>
</dbReference>
<dbReference type="InterPro" id="IPR002225">
    <property type="entry name" value="3Beta_OHSteriod_DH/Estase"/>
</dbReference>
<organism evidence="5 6">
    <name type="scientific">Zopfia rhizophila CBS 207.26</name>
    <dbReference type="NCBI Taxonomy" id="1314779"/>
    <lineage>
        <taxon>Eukaryota</taxon>
        <taxon>Fungi</taxon>
        <taxon>Dikarya</taxon>
        <taxon>Ascomycota</taxon>
        <taxon>Pezizomycotina</taxon>
        <taxon>Dothideomycetes</taxon>
        <taxon>Dothideomycetes incertae sedis</taxon>
        <taxon>Zopfiaceae</taxon>
        <taxon>Zopfia</taxon>
    </lineage>
</organism>
<name>A0A6A6EM97_9PEZI</name>
<protein>
    <submittedName>
        <fullName evidence="5">C-3 sterol dehydrogenase/C-4 decarboxylase-like protein</fullName>
    </submittedName>
</protein>
<keyword evidence="6" id="KW-1185">Reference proteome</keyword>
<dbReference type="GO" id="GO:0006694">
    <property type="term" value="P:steroid biosynthetic process"/>
    <property type="evidence" value="ECO:0007669"/>
    <property type="project" value="InterPro"/>
</dbReference>
<dbReference type="AlphaFoldDB" id="A0A6A6EM97"/>
<dbReference type="SMART" id="SM00822">
    <property type="entry name" value="PKS_KR"/>
    <property type="match status" value="1"/>
</dbReference>